<reference evidence="7 8" key="1">
    <citation type="journal article" date="2021" name="BMC Biol.">
        <title>Horizontally acquired antibacterial genes associated with adaptive radiation of ladybird beetles.</title>
        <authorList>
            <person name="Li H.S."/>
            <person name="Tang X.F."/>
            <person name="Huang Y.H."/>
            <person name="Xu Z.Y."/>
            <person name="Chen M.L."/>
            <person name="Du X.Y."/>
            <person name="Qiu B.Y."/>
            <person name="Chen P.T."/>
            <person name="Zhang W."/>
            <person name="Slipinski A."/>
            <person name="Escalona H.E."/>
            <person name="Waterhouse R.M."/>
            <person name="Zwick A."/>
            <person name="Pang H."/>
        </authorList>
    </citation>
    <scope>NUCLEOTIDE SEQUENCE [LARGE SCALE GENOMIC DNA]</scope>
    <source>
        <strain evidence="7">SYSU2018</strain>
    </source>
</reference>
<sequence length="208" mass="23698">MSPTQKSLVWSFFVKAADNKSAMCHLCNQSFKYFASTSNLRKHVIRKHHIQLDGSLTNHKDVSENIIIKYEEPTESLGNEDIQDEQDDSTEGPNNIFFEDEGALDVQSNQSHTPLNSEELNISSQSIPTNRNFIITKEEPNCKRIKADLQHQKTEKLITLSEECEVFGKLVASHLKRLPRNTALECQADILNFLVQKRLGRDVSINTK</sequence>
<feature type="domain" description="BED-type" evidence="6">
    <location>
        <begin position="4"/>
        <end position="55"/>
    </location>
</feature>
<accession>A0ABD2P2E3</accession>
<evidence type="ECO:0000256" key="4">
    <source>
        <dbReference type="PROSITE-ProRule" id="PRU00027"/>
    </source>
</evidence>
<evidence type="ECO:0000256" key="3">
    <source>
        <dbReference type="ARBA" id="ARBA00022833"/>
    </source>
</evidence>
<dbReference type="AlphaFoldDB" id="A0ABD2P2E3"/>
<gene>
    <name evidence="7" type="ORF">HHI36_019011</name>
</gene>
<dbReference type="PROSITE" id="PS50808">
    <property type="entry name" value="ZF_BED"/>
    <property type="match status" value="1"/>
</dbReference>
<evidence type="ECO:0000313" key="7">
    <source>
        <dbReference type="EMBL" id="KAL3284874.1"/>
    </source>
</evidence>
<evidence type="ECO:0000256" key="2">
    <source>
        <dbReference type="ARBA" id="ARBA00022771"/>
    </source>
</evidence>
<dbReference type="EMBL" id="JABFTP020000165">
    <property type="protein sequence ID" value="KAL3284874.1"/>
    <property type="molecule type" value="Genomic_DNA"/>
</dbReference>
<keyword evidence="3" id="KW-0862">Zinc</keyword>
<evidence type="ECO:0000259" key="6">
    <source>
        <dbReference type="PROSITE" id="PS50808"/>
    </source>
</evidence>
<organism evidence="7 8">
    <name type="scientific">Cryptolaemus montrouzieri</name>
    <dbReference type="NCBI Taxonomy" id="559131"/>
    <lineage>
        <taxon>Eukaryota</taxon>
        <taxon>Metazoa</taxon>
        <taxon>Ecdysozoa</taxon>
        <taxon>Arthropoda</taxon>
        <taxon>Hexapoda</taxon>
        <taxon>Insecta</taxon>
        <taxon>Pterygota</taxon>
        <taxon>Neoptera</taxon>
        <taxon>Endopterygota</taxon>
        <taxon>Coleoptera</taxon>
        <taxon>Polyphaga</taxon>
        <taxon>Cucujiformia</taxon>
        <taxon>Coccinelloidea</taxon>
        <taxon>Coccinellidae</taxon>
        <taxon>Scymninae</taxon>
        <taxon>Scymnini</taxon>
        <taxon>Cryptolaemus</taxon>
    </lineage>
</organism>
<keyword evidence="2 4" id="KW-0863">Zinc-finger</keyword>
<dbReference type="InterPro" id="IPR036236">
    <property type="entry name" value="Znf_C2H2_sf"/>
</dbReference>
<evidence type="ECO:0000256" key="5">
    <source>
        <dbReference type="SAM" id="MobiDB-lite"/>
    </source>
</evidence>
<name>A0ABD2P2E3_9CUCU</name>
<keyword evidence="8" id="KW-1185">Reference proteome</keyword>
<dbReference type="SMART" id="SM00614">
    <property type="entry name" value="ZnF_BED"/>
    <property type="match status" value="1"/>
</dbReference>
<evidence type="ECO:0000313" key="8">
    <source>
        <dbReference type="Proteomes" id="UP001516400"/>
    </source>
</evidence>
<comment type="caution">
    <text evidence="7">The sequence shown here is derived from an EMBL/GenBank/DDBJ whole genome shotgun (WGS) entry which is preliminary data.</text>
</comment>
<protein>
    <recommendedName>
        <fullName evidence="6">BED-type domain-containing protein</fullName>
    </recommendedName>
</protein>
<keyword evidence="1" id="KW-0479">Metal-binding</keyword>
<evidence type="ECO:0000256" key="1">
    <source>
        <dbReference type="ARBA" id="ARBA00022723"/>
    </source>
</evidence>
<dbReference type="SUPFAM" id="SSF57667">
    <property type="entry name" value="beta-beta-alpha zinc fingers"/>
    <property type="match status" value="1"/>
</dbReference>
<dbReference type="Pfam" id="PF02892">
    <property type="entry name" value="zf-BED"/>
    <property type="match status" value="1"/>
</dbReference>
<dbReference type="GO" id="GO:0008270">
    <property type="term" value="F:zinc ion binding"/>
    <property type="evidence" value="ECO:0007669"/>
    <property type="project" value="UniProtKB-KW"/>
</dbReference>
<dbReference type="Proteomes" id="UP001516400">
    <property type="component" value="Unassembled WGS sequence"/>
</dbReference>
<feature type="compositionally biased region" description="Acidic residues" evidence="5">
    <location>
        <begin position="81"/>
        <end position="90"/>
    </location>
</feature>
<feature type="region of interest" description="Disordered" evidence="5">
    <location>
        <begin position="73"/>
        <end position="92"/>
    </location>
</feature>
<dbReference type="InterPro" id="IPR003656">
    <property type="entry name" value="Znf_BED"/>
</dbReference>
<proteinExistence type="predicted"/>